<dbReference type="AlphaFoldDB" id="A0A8J6Z0M4"/>
<dbReference type="EMBL" id="JACVXA010000045">
    <property type="protein sequence ID" value="MBE3639351.1"/>
    <property type="molecule type" value="Genomic_DNA"/>
</dbReference>
<keyword evidence="2" id="KW-0472">Membrane</keyword>
<keyword evidence="2" id="KW-0812">Transmembrane</keyword>
<feature type="region of interest" description="Disordered" evidence="1">
    <location>
        <begin position="1"/>
        <end position="31"/>
    </location>
</feature>
<comment type="caution">
    <text evidence="3">The sequence shown here is derived from an EMBL/GenBank/DDBJ whole genome shotgun (WGS) entry which is preliminary data.</text>
</comment>
<feature type="transmembrane region" description="Helical" evidence="2">
    <location>
        <begin position="152"/>
        <end position="172"/>
    </location>
</feature>
<dbReference type="RefSeq" id="WP_193183951.1">
    <property type="nucleotide sequence ID" value="NZ_JACVXA010000045.1"/>
</dbReference>
<feature type="transmembrane region" description="Helical" evidence="2">
    <location>
        <begin position="37"/>
        <end position="61"/>
    </location>
</feature>
<feature type="transmembrane region" description="Helical" evidence="2">
    <location>
        <begin position="256"/>
        <end position="273"/>
    </location>
</feature>
<proteinExistence type="predicted"/>
<protein>
    <submittedName>
        <fullName evidence="3">Uncharacterized protein</fullName>
    </submittedName>
</protein>
<reference evidence="3" key="1">
    <citation type="submission" date="2020-09" db="EMBL/GenBank/DDBJ databases">
        <title>A novel bacterium of genus Mangrovicoccus, isolated from South China Sea.</title>
        <authorList>
            <person name="Huang H."/>
            <person name="Mo K."/>
            <person name="Hu Y."/>
        </authorList>
    </citation>
    <scope>NUCLEOTIDE SEQUENCE</scope>
    <source>
        <strain evidence="3">HB182678</strain>
    </source>
</reference>
<gene>
    <name evidence="3" type="ORF">ICN82_14215</name>
</gene>
<evidence type="ECO:0000256" key="1">
    <source>
        <dbReference type="SAM" id="MobiDB-lite"/>
    </source>
</evidence>
<organism evidence="3 4">
    <name type="scientific">Mangrovicoccus algicola</name>
    <dbReference type="NCBI Taxonomy" id="2771008"/>
    <lineage>
        <taxon>Bacteria</taxon>
        <taxon>Pseudomonadati</taxon>
        <taxon>Pseudomonadota</taxon>
        <taxon>Alphaproteobacteria</taxon>
        <taxon>Rhodobacterales</taxon>
        <taxon>Paracoccaceae</taxon>
        <taxon>Mangrovicoccus</taxon>
    </lineage>
</organism>
<feature type="transmembrane region" description="Helical" evidence="2">
    <location>
        <begin position="308"/>
        <end position="327"/>
    </location>
</feature>
<accession>A0A8J6Z0M4</accession>
<sequence>MTPPDRPTPTDHAPTSSAGAPPPAPSRAKAPRLPWRVVPGIAAGALLACLAAWAAAGPLAVPATAGGMVLGLGGTLLGSSGRAAAGGALVLALSLLHLAAPGIDLHRLALALPAAAGWETAQRGGRAFTMALMSLGLLVAAQHAGAAPGLALPSYGAGLLAGLGLARVLGLARMPARPPEGPAAGLRHTLFLGLGLALAVALAGHLQNAHSIWLVQFFVLRGLAPGHMARASALQFALGVLAGTAAALVIETAGLGLPPWGILLALAALVAGLRSLPAGPPLTPALMTVALLLLTAPTPDAALFRGEAAIMASGLAILLATVLDLLFRPRGAGHGR</sequence>
<keyword evidence="4" id="KW-1185">Reference proteome</keyword>
<evidence type="ECO:0000256" key="2">
    <source>
        <dbReference type="SAM" id="Phobius"/>
    </source>
</evidence>
<feature type="transmembrane region" description="Helical" evidence="2">
    <location>
        <begin position="81"/>
        <end position="100"/>
    </location>
</feature>
<keyword evidence="2" id="KW-1133">Transmembrane helix</keyword>
<feature type="transmembrane region" description="Helical" evidence="2">
    <location>
        <begin position="184"/>
        <end position="202"/>
    </location>
</feature>
<feature type="transmembrane region" description="Helical" evidence="2">
    <location>
        <begin position="231"/>
        <end position="250"/>
    </location>
</feature>
<name>A0A8J6Z0M4_9RHOB</name>
<evidence type="ECO:0000313" key="4">
    <source>
        <dbReference type="Proteomes" id="UP000609121"/>
    </source>
</evidence>
<dbReference type="Proteomes" id="UP000609121">
    <property type="component" value="Unassembled WGS sequence"/>
</dbReference>
<evidence type="ECO:0000313" key="3">
    <source>
        <dbReference type="EMBL" id="MBE3639351.1"/>
    </source>
</evidence>
<feature type="transmembrane region" description="Helical" evidence="2">
    <location>
        <begin position="127"/>
        <end position="146"/>
    </location>
</feature>